<proteinExistence type="predicted"/>
<name>A0ABY1JM80_9BACL</name>
<dbReference type="RefSeq" id="WP_068592808.1">
    <property type="nucleotide sequence ID" value="NZ_FTNK01000002.1"/>
</dbReference>
<comment type="caution">
    <text evidence="1">The sequence shown here is derived from an EMBL/GenBank/DDBJ whole genome shotgun (WGS) entry which is preliminary data.</text>
</comment>
<accession>A0ABY1JM80</accession>
<gene>
    <name evidence="1" type="ORF">SAMN05421578_10247</name>
</gene>
<protein>
    <recommendedName>
        <fullName evidence="3">Group-specific protein</fullName>
    </recommendedName>
</protein>
<evidence type="ECO:0000313" key="1">
    <source>
        <dbReference type="EMBL" id="SIQ45068.1"/>
    </source>
</evidence>
<dbReference type="EMBL" id="FTNK01000002">
    <property type="protein sequence ID" value="SIQ45068.1"/>
    <property type="molecule type" value="Genomic_DNA"/>
</dbReference>
<organism evidence="1 2">
    <name type="scientific">Paenibacillus macquariensis</name>
    <dbReference type="NCBI Taxonomy" id="948756"/>
    <lineage>
        <taxon>Bacteria</taxon>
        <taxon>Bacillati</taxon>
        <taxon>Bacillota</taxon>
        <taxon>Bacilli</taxon>
        <taxon>Bacillales</taxon>
        <taxon>Paenibacillaceae</taxon>
        <taxon>Paenibacillus</taxon>
    </lineage>
</organism>
<evidence type="ECO:0008006" key="3">
    <source>
        <dbReference type="Google" id="ProtNLM"/>
    </source>
</evidence>
<dbReference type="Proteomes" id="UP000186666">
    <property type="component" value="Unassembled WGS sequence"/>
</dbReference>
<keyword evidence="2" id="KW-1185">Reference proteome</keyword>
<reference evidence="1 2" key="1">
    <citation type="submission" date="2017-01" db="EMBL/GenBank/DDBJ databases">
        <authorList>
            <person name="Varghese N."/>
            <person name="Submissions S."/>
        </authorList>
    </citation>
    <scope>NUCLEOTIDE SEQUENCE [LARGE SCALE GENOMIC DNA]</scope>
    <source>
        <strain evidence="1 2">ATCC 23464</strain>
    </source>
</reference>
<sequence length="94" mass="11440">MGELITVTIDQEEVLKICRERINTLIKEVEAEYIFWDAKELKKRTCMSWNTIQNTFFFDPRFVKHKVGSKWYFPVQETREFLAQWLREQSVGKY</sequence>
<evidence type="ECO:0000313" key="2">
    <source>
        <dbReference type="Proteomes" id="UP000186666"/>
    </source>
</evidence>